<dbReference type="EMBL" id="BKZW01000001">
    <property type="protein sequence ID" value="GER88250.1"/>
    <property type="molecule type" value="Genomic_DNA"/>
</dbReference>
<name>A0A5J4KPA9_9CHLR</name>
<protein>
    <submittedName>
        <fullName evidence="1">Uncharacterized protein</fullName>
    </submittedName>
</protein>
<comment type="caution">
    <text evidence="1">The sequence shown here is derived from an EMBL/GenBank/DDBJ whole genome shotgun (WGS) entry which is preliminary data.</text>
</comment>
<accession>A0A5J4KPA9</accession>
<proteinExistence type="predicted"/>
<evidence type="ECO:0000313" key="1">
    <source>
        <dbReference type="EMBL" id="GER88250.1"/>
    </source>
</evidence>
<dbReference type="AlphaFoldDB" id="A0A5J4KPA9"/>
<dbReference type="Proteomes" id="UP000326912">
    <property type="component" value="Unassembled WGS sequence"/>
</dbReference>
<sequence>MDMTWRELLGKIVSDPQEQQRIIETLNINAMTLRRWISGETNPRPQNLRLLLNTLPHAHRELIDLLAVEFPFIIKNDAYREEQVFCIPAEFYEQVMSAYVNVSQHLRSATISNLILQQMLKHLDTNQDGMLVSIAQCVPPVAGPKDS</sequence>
<gene>
    <name evidence="1" type="ORF">KDW_24120</name>
</gene>
<evidence type="ECO:0000313" key="2">
    <source>
        <dbReference type="Proteomes" id="UP000326912"/>
    </source>
</evidence>
<organism evidence="1 2">
    <name type="scientific">Dictyobacter vulcani</name>
    <dbReference type="NCBI Taxonomy" id="2607529"/>
    <lineage>
        <taxon>Bacteria</taxon>
        <taxon>Bacillati</taxon>
        <taxon>Chloroflexota</taxon>
        <taxon>Ktedonobacteria</taxon>
        <taxon>Ktedonobacterales</taxon>
        <taxon>Dictyobacteraceae</taxon>
        <taxon>Dictyobacter</taxon>
    </lineage>
</organism>
<reference evidence="1 2" key="1">
    <citation type="submission" date="2019-10" db="EMBL/GenBank/DDBJ databases">
        <title>Dictyobacter vulcani sp. nov., within the class Ktedonobacteria, isolated from soil of volcanic Mt. Zao.</title>
        <authorList>
            <person name="Zheng Y."/>
            <person name="Wang C.M."/>
            <person name="Sakai Y."/>
            <person name="Abe K."/>
            <person name="Yokota A."/>
            <person name="Yabe S."/>
        </authorList>
    </citation>
    <scope>NUCLEOTIDE SEQUENCE [LARGE SCALE GENOMIC DNA]</scope>
    <source>
        <strain evidence="1 2">W12</strain>
    </source>
</reference>
<keyword evidence="2" id="KW-1185">Reference proteome</keyword>